<name>A0A139HZ05_9PEZI</name>
<reference evidence="1 2" key="1">
    <citation type="submission" date="2015-07" db="EMBL/GenBank/DDBJ databases">
        <title>Comparative genomics of the Sigatoka disease complex on banana suggests a link between parallel evolutionary changes in Pseudocercospora fijiensis and Pseudocercospora eumusae and increased virulence on the banana host.</title>
        <authorList>
            <person name="Chang T.-C."/>
            <person name="Salvucci A."/>
            <person name="Crous P.W."/>
            <person name="Stergiopoulos I."/>
        </authorList>
    </citation>
    <scope>NUCLEOTIDE SEQUENCE [LARGE SCALE GENOMIC DNA]</scope>
    <source>
        <strain evidence="1 2">CBS 114824</strain>
    </source>
</reference>
<evidence type="ECO:0000313" key="1">
    <source>
        <dbReference type="EMBL" id="KXT07599.1"/>
    </source>
</evidence>
<dbReference type="Proteomes" id="UP000070133">
    <property type="component" value="Unassembled WGS sequence"/>
</dbReference>
<dbReference type="PANTHER" id="PTHR42085">
    <property type="entry name" value="F-BOX DOMAIN-CONTAINING PROTEIN"/>
    <property type="match status" value="1"/>
</dbReference>
<dbReference type="PANTHER" id="PTHR42085:SF2">
    <property type="entry name" value="F-BOX DOMAIN-CONTAINING PROTEIN"/>
    <property type="match status" value="1"/>
</dbReference>
<evidence type="ECO:0000313" key="2">
    <source>
        <dbReference type="Proteomes" id="UP000070133"/>
    </source>
</evidence>
<sequence>MRLHFEKEDSDAVVRTRAFDAATSGPYNPGEIQVFYDNRTFASPEDKLPFYQRFKLEALSRLGRADTWIPQDLEPGKIRLVWYTHVGNEGKRDFLLHKWEAVKEMFDSLSQEGFRPMICGYSNENPFPMLGGVEPPPPPKKAEKKQPKRAKTWSNHVAGHVEGSTPHDRVMAIIEADEKREAELREIQAREWKDVKKVNDEEGGLAEKEKLIAAAHSARRKREEHNQQTFGFLKLPTELRNKIYDLVLSHDQVIWPGRQLNAPLIRKENNTIYLNLIAPDMNGDAPIALAQVTRLTRAEVLRYHYGSNTYILSIHDDLIGRTTSWIRSRPPEAFTVLERVILQDWSFTRCPQLLDMSIECPCCILVLGLNLHNMALDFPTLGIEDPSNAAPVLEAGLCDWCQVQTKKDLKKRKKHILYRRLVKSWDEQGLCGERIVQLIRWWKEYSKIRPQARLDHFAELGLEVIEKR</sequence>
<accession>A0A139HZ05</accession>
<dbReference type="InterPro" id="IPR038883">
    <property type="entry name" value="AN11006-like"/>
</dbReference>
<comment type="caution">
    <text evidence="1">The sequence shown here is derived from an EMBL/GenBank/DDBJ whole genome shotgun (WGS) entry which is preliminary data.</text>
</comment>
<keyword evidence="2" id="KW-1185">Reference proteome</keyword>
<organism evidence="1 2">
    <name type="scientific">Pseudocercospora eumusae</name>
    <dbReference type="NCBI Taxonomy" id="321146"/>
    <lineage>
        <taxon>Eukaryota</taxon>
        <taxon>Fungi</taxon>
        <taxon>Dikarya</taxon>
        <taxon>Ascomycota</taxon>
        <taxon>Pezizomycotina</taxon>
        <taxon>Dothideomycetes</taxon>
        <taxon>Dothideomycetidae</taxon>
        <taxon>Mycosphaerellales</taxon>
        <taxon>Mycosphaerellaceae</taxon>
        <taxon>Pseudocercospora</taxon>
    </lineage>
</organism>
<dbReference type="EMBL" id="LFZN01000001">
    <property type="protein sequence ID" value="KXT07599.1"/>
    <property type="molecule type" value="Genomic_DNA"/>
</dbReference>
<protein>
    <submittedName>
        <fullName evidence="1">Uncharacterized protein</fullName>
    </submittedName>
</protein>
<gene>
    <name evidence="1" type="ORF">AC578_10254</name>
</gene>
<dbReference type="AlphaFoldDB" id="A0A139HZ05"/>
<proteinExistence type="predicted"/>